<evidence type="ECO:0000313" key="1">
    <source>
        <dbReference type="EMBL" id="CBY99675.1"/>
    </source>
</evidence>
<organism evidence="1 2">
    <name type="scientific">Escherichia phage phi92</name>
    <dbReference type="NCBI Taxonomy" id="948870"/>
    <lineage>
        <taxon>Viruses</taxon>
        <taxon>Duplodnaviria</taxon>
        <taxon>Heunggongvirae</taxon>
        <taxon>Uroviricota</taxon>
        <taxon>Caudoviricetes</taxon>
        <taxon>Stephanstirmvirinae</taxon>
        <taxon>Justusliebigvirus</taxon>
        <taxon>Justusliebigvirus phi92</taxon>
    </lineage>
</organism>
<dbReference type="RefSeq" id="YP_009012579.1">
    <property type="nucleotide sequence ID" value="NC_023693.1"/>
</dbReference>
<protein>
    <submittedName>
        <fullName evidence="1">Phi92_gp246</fullName>
    </submittedName>
</protein>
<dbReference type="KEGG" id="vg:22278283"/>
<accession>J3JSC3</accession>
<keyword evidence="2" id="KW-1185">Reference proteome</keyword>
<reference evidence="1 2" key="1">
    <citation type="journal article" date="1983" name="J. Virol.">
        <title>Substrate specificity of two bacteriophage-associated endo-N-acetylneuraminidases.</title>
        <authorList>
            <person name="Kwiatkowski B."/>
            <person name="Boschek B."/>
            <person name="Thiele H."/>
            <person name="Stirm S."/>
        </authorList>
    </citation>
    <scope>NUCLEOTIDE SEQUENCE [LARGE SCALE GENOMIC DNA]</scope>
    <source>
        <strain evidence="1">ATCC 35860-B1</strain>
    </source>
</reference>
<proteinExistence type="predicted"/>
<reference evidence="2" key="4">
    <citation type="journal article" date="2012" name="Structure">
        <title>Phage pierces the host cell membrane with the iron-loaded spike.</title>
        <authorList>
            <person name="Browning C."/>
            <person name="Shneider M.M."/>
            <person name="Bowman V.D."/>
            <person name="Schwarzer D."/>
            <person name="Leiman P.G."/>
        </authorList>
    </citation>
    <scope>NUCLEOTIDE SEQUENCE [LARGE SCALE GENOMIC DNA]</scope>
</reference>
<dbReference type="Proteomes" id="UP000009013">
    <property type="component" value="Genome"/>
</dbReference>
<reference evidence="1 2" key="3">
    <citation type="journal article" date="2012" name="J. Virol.">
        <title>A Multivalent Adsorption Apparatus Explains the Broad Host Range of Phage phi92: a Comprehensive Genomic and Structural Analysis.</title>
        <authorList>
            <person name="Schwarzer D."/>
            <person name="Buettner F.F."/>
            <person name="Browning C."/>
            <person name="Nazarov S."/>
            <person name="Rabsch W."/>
            <person name="Bethe A."/>
            <person name="Oberbeck A."/>
            <person name="Bowman V.D."/>
            <person name="Stummeyer K."/>
            <person name="Leiman P.G."/>
            <person name="Muhlenhoff M."/>
            <person name="Gerardy-Schahn R."/>
        </authorList>
    </citation>
    <scope>NUCLEOTIDE SEQUENCE [LARGE SCALE GENOMIC DNA]</scope>
    <source>
        <strain evidence="1">ATCC 35860-B1</strain>
    </source>
</reference>
<dbReference type="EMBL" id="FR775895">
    <property type="protein sequence ID" value="CBY99675.1"/>
    <property type="molecule type" value="Genomic_DNA"/>
</dbReference>
<dbReference type="GeneID" id="22278283"/>
<name>J3JSC3_9CAUD</name>
<gene>
    <name evidence="1" type="primary">PHI92_gene_246</name>
    <name evidence="1" type="ORF">PHI92_246</name>
</gene>
<sequence>MNALIDKKTFLNNAYVNELLSSGRWVSHGSDLQTWLDECDEVPAAFSGKNLQQVINDTEFLNFFREWLSCRFDFAMKYLIQDINQHTVIRRAVYLTPAQKAEILPGSFVNVGKYWTVSRTVEPYGATYTKDREIVTITTELDLNSIDLIQTMISRMDYINGDYEMEIQTKENLPVKILAIE</sequence>
<reference evidence="1 2" key="2">
    <citation type="journal article" date="1987" name="Methods Enzymol.">
        <title>Polysialic acid depolymerase.</title>
        <authorList>
            <person name="Kwiatkowski B."/>
            <person name="Stirm S."/>
        </authorList>
    </citation>
    <scope>NUCLEOTIDE SEQUENCE [LARGE SCALE GENOMIC DNA]</scope>
    <source>
        <strain evidence="1">ATCC 35860-B1</strain>
    </source>
</reference>
<evidence type="ECO:0000313" key="2">
    <source>
        <dbReference type="Proteomes" id="UP000009013"/>
    </source>
</evidence>